<dbReference type="InterPro" id="IPR016903">
    <property type="entry name" value="Nucleolar_cplx-assoc_3"/>
</dbReference>
<evidence type="ECO:0000259" key="2">
    <source>
        <dbReference type="Pfam" id="PF07540"/>
    </source>
</evidence>
<dbReference type="Proteomes" id="UP000799750">
    <property type="component" value="Unassembled WGS sequence"/>
</dbReference>
<evidence type="ECO:0000256" key="1">
    <source>
        <dbReference type="SAM" id="MobiDB-lite"/>
    </source>
</evidence>
<proteinExistence type="predicted"/>
<dbReference type="GO" id="GO:0005730">
    <property type="term" value="C:nucleolus"/>
    <property type="evidence" value="ECO:0007669"/>
    <property type="project" value="TreeGrafter"/>
</dbReference>
<accession>A0A6A6QTH4</accession>
<dbReference type="PANTHER" id="PTHR14428">
    <property type="entry name" value="NUCLEOLAR COMPLEX PROTEIN 3"/>
    <property type="match status" value="1"/>
</dbReference>
<dbReference type="GO" id="GO:0003682">
    <property type="term" value="F:chromatin binding"/>
    <property type="evidence" value="ECO:0007669"/>
    <property type="project" value="TreeGrafter"/>
</dbReference>
<feature type="compositionally biased region" description="Acidic residues" evidence="1">
    <location>
        <begin position="46"/>
        <end position="57"/>
    </location>
</feature>
<evidence type="ECO:0000313" key="3">
    <source>
        <dbReference type="EMBL" id="KAF2495432.1"/>
    </source>
</evidence>
<feature type="region of interest" description="Disordered" evidence="1">
    <location>
        <begin position="32"/>
        <end position="64"/>
    </location>
</feature>
<evidence type="ECO:0000313" key="4">
    <source>
        <dbReference type="Proteomes" id="UP000799750"/>
    </source>
</evidence>
<organism evidence="3 4">
    <name type="scientific">Lophium mytilinum</name>
    <dbReference type="NCBI Taxonomy" id="390894"/>
    <lineage>
        <taxon>Eukaryota</taxon>
        <taxon>Fungi</taxon>
        <taxon>Dikarya</taxon>
        <taxon>Ascomycota</taxon>
        <taxon>Pezizomycotina</taxon>
        <taxon>Dothideomycetes</taxon>
        <taxon>Pleosporomycetidae</taxon>
        <taxon>Mytilinidiales</taxon>
        <taxon>Mytilinidiaceae</taxon>
        <taxon>Lophium</taxon>
    </lineage>
</organism>
<dbReference type="InterPro" id="IPR011501">
    <property type="entry name" value="Noc3_N"/>
</dbReference>
<dbReference type="OrthoDB" id="10263597at2759"/>
<keyword evidence="4" id="KW-1185">Reference proteome</keyword>
<gene>
    <name evidence="3" type="ORF">BU16DRAFT_539387</name>
</gene>
<protein>
    <recommendedName>
        <fullName evidence="2">Nucleolar complex-associated protein 3 N-terminal domain-containing protein</fullName>
    </recommendedName>
</protein>
<dbReference type="AlphaFoldDB" id="A0A6A6QTH4"/>
<reference evidence="3" key="1">
    <citation type="journal article" date="2020" name="Stud. Mycol.">
        <title>101 Dothideomycetes genomes: a test case for predicting lifestyles and emergence of pathogens.</title>
        <authorList>
            <person name="Haridas S."/>
            <person name="Albert R."/>
            <person name="Binder M."/>
            <person name="Bloem J."/>
            <person name="Labutti K."/>
            <person name="Salamov A."/>
            <person name="Andreopoulos B."/>
            <person name="Baker S."/>
            <person name="Barry K."/>
            <person name="Bills G."/>
            <person name="Bluhm B."/>
            <person name="Cannon C."/>
            <person name="Castanera R."/>
            <person name="Culley D."/>
            <person name="Daum C."/>
            <person name="Ezra D."/>
            <person name="Gonzalez J."/>
            <person name="Henrissat B."/>
            <person name="Kuo A."/>
            <person name="Liang C."/>
            <person name="Lipzen A."/>
            <person name="Lutzoni F."/>
            <person name="Magnuson J."/>
            <person name="Mondo S."/>
            <person name="Nolan M."/>
            <person name="Ohm R."/>
            <person name="Pangilinan J."/>
            <person name="Park H.-J."/>
            <person name="Ramirez L."/>
            <person name="Alfaro M."/>
            <person name="Sun H."/>
            <person name="Tritt A."/>
            <person name="Yoshinaga Y."/>
            <person name="Zwiers L.-H."/>
            <person name="Turgeon B."/>
            <person name="Goodwin S."/>
            <person name="Spatafora J."/>
            <person name="Crous P."/>
            <person name="Grigoriev I."/>
        </authorList>
    </citation>
    <scope>NUCLEOTIDE SEQUENCE</scope>
    <source>
        <strain evidence="3">CBS 269.34</strain>
    </source>
</reference>
<name>A0A6A6QTH4_9PEZI</name>
<sequence length="114" mass="12303">MQGSQSLDWLKRYGLRLFGVLDVGTSLKTAAEESNSFLGSGGGVDGSEEEEEEEPLPEEPKVPLKQQILQAKEELARLAGLINEDPEEHAGSLRVLAQISASDNVTIRKLALAT</sequence>
<dbReference type="Pfam" id="PF07540">
    <property type="entry name" value="NOC3p"/>
    <property type="match status" value="1"/>
</dbReference>
<dbReference type="EMBL" id="MU004189">
    <property type="protein sequence ID" value="KAF2495432.1"/>
    <property type="molecule type" value="Genomic_DNA"/>
</dbReference>
<feature type="domain" description="Nucleolar complex-associated protein 3 N-terminal" evidence="2">
    <location>
        <begin position="70"/>
        <end position="114"/>
    </location>
</feature>
<dbReference type="PANTHER" id="PTHR14428:SF5">
    <property type="entry name" value="NUCLEOLAR COMPLEX PROTEIN 3 HOMOLOG"/>
    <property type="match status" value="1"/>
</dbReference>
<dbReference type="GO" id="GO:0006270">
    <property type="term" value="P:DNA replication initiation"/>
    <property type="evidence" value="ECO:0007669"/>
    <property type="project" value="TreeGrafter"/>
</dbReference>